<reference evidence="2 3" key="1">
    <citation type="submission" date="2023-01" db="EMBL/GenBank/DDBJ databases">
        <title>Cultivation and genomic characterization of new, ubiquitous marine nitrite-oxidizing bacteria from the Nitrospirales.</title>
        <authorList>
            <person name="Mueller A.J."/>
            <person name="Daebeler A."/>
            <person name="Herbold C.W."/>
            <person name="Kirkegaard R.H."/>
            <person name="Daims H."/>
        </authorList>
    </citation>
    <scope>NUCLEOTIDE SEQUENCE [LARGE SCALE GENOMIC DNA]</scope>
    <source>
        <strain evidence="2 3">DK</strain>
    </source>
</reference>
<feature type="transmembrane region" description="Helical" evidence="1">
    <location>
        <begin position="36"/>
        <end position="60"/>
    </location>
</feature>
<keyword evidence="3" id="KW-1185">Reference proteome</keyword>
<gene>
    <name evidence="2" type="ORF">PQG83_20685</name>
</gene>
<name>A0AA96K0J4_9BACT</name>
<proteinExistence type="predicted"/>
<feature type="transmembrane region" description="Helical" evidence="1">
    <location>
        <begin position="7"/>
        <end position="30"/>
    </location>
</feature>
<dbReference type="AlphaFoldDB" id="A0AA96K0J4"/>
<dbReference type="EMBL" id="CP116968">
    <property type="protein sequence ID" value="WNM62131.1"/>
    <property type="molecule type" value="Genomic_DNA"/>
</dbReference>
<evidence type="ECO:0000256" key="1">
    <source>
        <dbReference type="SAM" id="Phobius"/>
    </source>
</evidence>
<keyword evidence="1" id="KW-0812">Transmembrane</keyword>
<keyword evidence="1" id="KW-0472">Membrane</keyword>
<evidence type="ECO:0000313" key="3">
    <source>
        <dbReference type="Proteomes" id="UP001302494"/>
    </source>
</evidence>
<evidence type="ECO:0000313" key="2">
    <source>
        <dbReference type="EMBL" id="WNM62131.1"/>
    </source>
</evidence>
<dbReference type="Proteomes" id="UP001302494">
    <property type="component" value="Chromosome"/>
</dbReference>
<keyword evidence="1" id="KW-1133">Transmembrane helix</keyword>
<accession>A0AA96K0J4</accession>
<organism evidence="2 3">
    <name type="scientific">Candidatus Nitrospira neomarina</name>
    <dbReference type="NCBI Taxonomy" id="3020899"/>
    <lineage>
        <taxon>Bacteria</taxon>
        <taxon>Pseudomonadati</taxon>
        <taxon>Nitrospirota</taxon>
        <taxon>Nitrospiria</taxon>
        <taxon>Nitrospirales</taxon>
        <taxon>Nitrospiraceae</taxon>
        <taxon>Nitrospira</taxon>
    </lineage>
</organism>
<dbReference type="KEGG" id="nneo:PQG83_20685"/>
<dbReference type="RefSeq" id="WP_312745170.1">
    <property type="nucleotide sequence ID" value="NZ_CP116968.1"/>
</dbReference>
<protein>
    <submittedName>
        <fullName evidence="2">Uncharacterized protein</fullName>
    </submittedName>
</protein>
<sequence>MTFRNNVAAFLWGFSAIFLVLVAAMTYVFIRDGAPFGYSPIIVTGAMALLWIGAVGLTVYSTSKHCLRVTVRSDSPVFITWRFPFRKEERIVARTDIAPATVVESTDDEGAPYFHVRVPIQDGTMIDIAEGHHRASCEATCLRFNAILGQRSTEATV</sequence>